<dbReference type="OrthoDB" id="2662290at2759"/>
<dbReference type="Proteomes" id="UP000054270">
    <property type="component" value="Unassembled WGS sequence"/>
</dbReference>
<evidence type="ECO:0000313" key="2">
    <source>
        <dbReference type="EMBL" id="KJA14911.1"/>
    </source>
</evidence>
<proteinExistence type="predicted"/>
<name>A0A0D2NE47_HYPSF</name>
<protein>
    <submittedName>
        <fullName evidence="2">Uncharacterized protein</fullName>
    </submittedName>
</protein>
<dbReference type="OMA" id="CHSWEAA"/>
<gene>
    <name evidence="2" type="ORF">HYPSUDRAFT_412822</name>
</gene>
<dbReference type="EMBL" id="KN817661">
    <property type="protein sequence ID" value="KJA14911.1"/>
    <property type="molecule type" value="Genomic_DNA"/>
</dbReference>
<reference evidence="3" key="1">
    <citation type="submission" date="2014-04" db="EMBL/GenBank/DDBJ databases">
        <title>Evolutionary Origins and Diversification of the Mycorrhizal Mutualists.</title>
        <authorList>
            <consortium name="DOE Joint Genome Institute"/>
            <consortium name="Mycorrhizal Genomics Consortium"/>
            <person name="Kohler A."/>
            <person name="Kuo A."/>
            <person name="Nagy L.G."/>
            <person name="Floudas D."/>
            <person name="Copeland A."/>
            <person name="Barry K.W."/>
            <person name="Cichocki N."/>
            <person name="Veneault-Fourrey C."/>
            <person name="LaButti K."/>
            <person name="Lindquist E.A."/>
            <person name="Lipzen A."/>
            <person name="Lundell T."/>
            <person name="Morin E."/>
            <person name="Murat C."/>
            <person name="Riley R."/>
            <person name="Ohm R."/>
            <person name="Sun H."/>
            <person name="Tunlid A."/>
            <person name="Henrissat B."/>
            <person name="Grigoriev I.V."/>
            <person name="Hibbett D.S."/>
            <person name="Martin F."/>
        </authorList>
    </citation>
    <scope>NUCLEOTIDE SEQUENCE [LARGE SCALE GENOMIC DNA]</scope>
    <source>
        <strain evidence="3">FD-334 SS-4</strain>
    </source>
</reference>
<evidence type="ECO:0000256" key="1">
    <source>
        <dbReference type="SAM" id="MobiDB-lite"/>
    </source>
</evidence>
<keyword evidence="3" id="KW-1185">Reference proteome</keyword>
<dbReference type="AlphaFoldDB" id="A0A0D2NE47"/>
<accession>A0A0D2NE47</accession>
<feature type="compositionally biased region" description="Acidic residues" evidence="1">
    <location>
        <begin position="291"/>
        <end position="304"/>
    </location>
</feature>
<sequence>MPLPLPIQRSCDIYYRHLAVKGRGSPLWLPAANWNLPVEYRRTGISIGDVGLVTADGSFDFLFNILLPPDHHVHVGRVPETFSPLHPPLRLEDIEIQEQFTEDSYLASATVEKRQRDGQQHSSGLTFETTDSEGAILTIPNGSDSCKLLNVTRFKDYLAANVESWYYYANGPRGREAKNGDLRLVIGWDKAKAWGMATFSRSSNAATSIRLDFKPSEQAGRTYKWEYSGMAEGKTGPSSREIASLRRASEPEDVTFTNQCLFIRTINHLLPNGVWARLKATKFGAIKKEDSDEDFDEDSEEDSDEFSKAGKAKTTSSTARPLDRGPVALNQLADSSLTTSLLFHPSTSINKHLLKENPDARIAITEDVIWMSVLTKMIPCLLTVTLLRE</sequence>
<feature type="region of interest" description="Disordered" evidence="1">
    <location>
        <begin position="289"/>
        <end position="324"/>
    </location>
</feature>
<evidence type="ECO:0000313" key="3">
    <source>
        <dbReference type="Proteomes" id="UP000054270"/>
    </source>
</evidence>
<organism evidence="2 3">
    <name type="scientific">Hypholoma sublateritium (strain FD-334 SS-4)</name>
    <dbReference type="NCBI Taxonomy" id="945553"/>
    <lineage>
        <taxon>Eukaryota</taxon>
        <taxon>Fungi</taxon>
        <taxon>Dikarya</taxon>
        <taxon>Basidiomycota</taxon>
        <taxon>Agaricomycotina</taxon>
        <taxon>Agaricomycetes</taxon>
        <taxon>Agaricomycetidae</taxon>
        <taxon>Agaricales</taxon>
        <taxon>Agaricineae</taxon>
        <taxon>Strophariaceae</taxon>
        <taxon>Hypholoma</taxon>
    </lineage>
</organism>